<evidence type="ECO:0000313" key="5">
    <source>
        <dbReference type="EMBL" id="WSE34169.1"/>
    </source>
</evidence>
<dbReference type="PROSITE" id="PS51930">
    <property type="entry name" value="BMC_2"/>
    <property type="match status" value="1"/>
</dbReference>
<dbReference type="RefSeq" id="WP_326836966.1">
    <property type="nucleotide sequence ID" value="NZ_CP142149.1"/>
</dbReference>
<protein>
    <submittedName>
        <fullName evidence="5">BMC domain-containing protein</fullName>
    </submittedName>
</protein>
<evidence type="ECO:0000259" key="4">
    <source>
        <dbReference type="PROSITE" id="PS51930"/>
    </source>
</evidence>
<evidence type="ECO:0000256" key="1">
    <source>
        <dbReference type="ARBA" id="ARBA00024322"/>
    </source>
</evidence>
<dbReference type="PANTHER" id="PTHR33941:SF11">
    <property type="entry name" value="BACTERIAL MICROCOMPARTMENT SHELL PROTEIN PDUJ"/>
    <property type="match status" value="1"/>
</dbReference>
<name>A0ABZ1II92_9PSEU</name>
<dbReference type="InterPro" id="IPR037233">
    <property type="entry name" value="CcmK-like_sf"/>
</dbReference>
<dbReference type="PANTHER" id="PTHR33941">
    <property type="entry name" value="PROPANEDIOL UTILIZATION PROTEIN PDUA"/>
    <property type="match status" value="1"/>
</dbReference>
<reference evidence="5 6" key="1">
    <citation type="journal article" date="2015" name="Int. J. Syst. Evol. Microbiol.">
        <title>Amycolatopsis rhabdoformis sp. nov., an actinomycete isolated from a tropical forest soil.</title>
        <authorList>
            <person name="Souza W.R."/>
            <person name="Silva R.E."/>
            <person name="Goodfellow M."/>
            <person name="Busarakam K."/>
            <person name="Figueiro F.S."/>
            <person name="Ferreira D."/>
            <person name="Rodrigues-Filho E."/>
            <person name="Moraes L.A.B."/>
            <person name="Zucchi T.D."/>
        </authorList>
    </citation>
    <scope>NUCLEOTIDE SEQUENCE [LARGE SCALE GENOMIC DNA]</scope>
    <source>
        <strain evidence="5 6">NCIMB 14900</strain>
    </source>
</reference>
<gene>
    <name evidence="5" type="ORF">VSH64_19040</name>
</gene>
<evidence type="ECO:0000256" key="2">
    <source>
        <dbReference type="ARBA" id="ARBA00024446"/>
    </source>
</evidence>
<keyword evidence="2" id="KW-1283">Bacterial microcompartment</keyword>
<dbReference type="InterPro" id="IPR044872">
    <property type="entry name" value="CcmK/CsoS1_BMC"/>
</dbReference>
<sequence>MTGKPNSANAIGVVETRGIVALSAGIEAMIKTADVECIAIDRVTSGYLVAAIQGQLAAVRQALDAGAAAVKRYGELRAAQIYPRPSEAAAALLETRRASSFREAVLQLPGGAQS</sequence>
<dbReference type="SMART" id="SM00877">
    <property type="entry name" value="BMC"/>
    <property type="match status" value="1"/>
</dbReference>
<evidence type="ECO:0000313" key="6">
    <source>
        <dbReference type="Proteomes" id="UP001330812"/>
    </source>
</evidence>
<dbReference type="EMBL" id="CP142149">
    <property type="protein sequence ID" value="WSE34169.1"/>
    <property type="molecule type" value="Genomic_DNA"/>
</dbReference>
<dbReference type="Gene3D" id="3.30.70.1710">
    <property type="match status" value="1"/>
</dbReference>
<dbReference type="Pfam" id="PF00936">
    <property type="entry name" value="BMC"/>
    <property type="match status" value="1"/>
</dbReference>
<proteinExistence type="inferred from homology"/>
<keyword evidence="6" id="KW-1185">Reference proteome</keyword>
<accession>A0ABZ1II92</accession>
<evidence type="ECO:0000256" key="3">
    <source>
        <dbReference type="PROSITE-ProRule" id="PRU01278"/>
    </source>
</evidence>
<dbReference type="SUPFAM" id="SSF143414">
    <property type="entry name" value="CcmK-like"/>
    <property type="match status" value="1"/>
</dbReference>
<dbReference type="InterPro" id="IPR000249">
    <property type="entry name" value="BMC_dom"/>
</dbReference>
<dbReference type="InterPro" id="IPR050575">
    <property type="entry name" value="BMC_shell"/>
</dbReference>
<comment type="similarity">
    <text evidence="3">Belongs to the bacterial microcompartments protein family.</text>
</comment>
<dbReference type="Proteomes" id="UP001330812">
    <property type="component" value="Chromosome"/>
</dbReference>
<comment type="subcellular location">
    <subcellularLocation>
        <location evidence="1">Bacterial microcompartment</location>
    </subcellularLocation>
</comment>
<organism evidence="5 6">
    <name type="scientific">Amycolatopsis rhabdoformis</name>
    <dbReference type="NCBI Taxonomy" id="1448059"/>
    <lineage>
        <taxon>Bacteria</taxon>
        <taxon>Bacillati</taxon>
        <taxon>Actinomycetota</taxon>
        <taxon>Actinomycetes</taxon>
        <taxon>Pseudonocardiales</taxon>
        <taxon>Pseudonocardiaceae</taxon>
        <taxon>Amycolatopsis</taxon>
    </lineage>
</organism>
<feature type="domain" description="BMC" evidence="4">
    <location>
        <begin position="10"/>
        <end position="94"/>
    </location>
</feature>